<comment type="caution">
    <text evidence="1">The sequence shown here is derived from an EMBL/GenBank/DDBJ whole genome shotgun (WGS) entry which is preliminary data.</text>
</comment>
<gene>
    <name evidence="1" type="ORF">LEP1GSC058_2828</name>
</gene>
<dbReference type="OrthoDB" id="327837at2"/>
<protein>
    <submittedName>
        <fullName evidence="1">Uncharacterized protein</fullName>
    </submittedName>
</protein>
<sequence>MKKLSIILFLAISSVADCQSLEKTRTRELAENFKELLRERKVLIRQIVPPKFSPVPVDPEVLFRYDYALKSVEAGIEIRYTIYSIPAYLKKLAEFKKNNPDAVIAPPKKNDYIPEFIMNLQNLAGTPENIFSSKPFPENAVKDEFGADWGSNSYLELNPTYDKNYKYCSLVVIHKDNVADVYIFYLSKDKDKLVKFLKETHLFYNLRFL</sequence>
<keyword evidence="2" id="KW-1185">Reference proteome</keyword>
<dbReference type="Proteomes" id="UP000014540">
    <property type="component" value="Unassembled WGS sequence"/>
</dbReference>
<reference evidence="1" key="1">
    <citation type="submission" date="2013-04" db="EMBL/GenBank/DDBJ databases">
        <authorList>
            <person name="Harkins D.M."/>
            <person name="Durkin A.S."/>
            <person name="Selengut J.D."/>
            <person name="Sanka R."/>
            <person name="DePew J."/>
            <person name="Purushe J."/>
            <person name="Ahmed A."/>
            <person name="van der Linden H."/>
            <person name="Goris M.G.A."/>
            <person name="Hartskeerl R.A."/>
            <person name="Vinetz J.M."/>
            <person name="Sutton G.G."/>
            <person name="Nelson W.C."/>
            <person name="Fouts D.E."/>
        </authorList>
    </citation>
    <scope>NUCLEOTIDE SEQUENCE [LARGE SCALE GENOMIC DNA]</scope>
    <source>
        <strain evidence="1">BUT 6</strain>
    </source>
</reference>
<dbReference type="EMBL" id="AKWZ02000010">
    <property type="protein sequence ID" value="EPG74366.1"/>
    <property type="molecule type" value="Genomic_DNA"/>
</dbReference>
<dbReference type="AlphaFoldDB" id="S3UVE0"/>
<proteinExistence type="predicted"/>
<name>S3UVE0_9LEPT</name>
<evidence type="ECO:0000313" key="2">
    <source>
        <dbReference type="Proteomes" id="UP000014540"/>
    </source>
</evidence>
<accession>S3UVE0</accession>
<dbReference type="RefSeq" id="WP_016550820.1">
    <property type="nucleotide sequence ID" value="NZ_AKWZ02000010.1"/>
</dbReference>
<organism evidence="1 2">
    <name type="scientific">Leptospira fainei serovar Hurstbridge str. BUT 6</name>
    <dbReference type="NCBI Taxonomy" id="1193011"/>
    <lineage>
        <taxon>Bacteria</taxon>
        <taxon>Pseudomonadati</taxon>
        <taxon>Spirochaetota</taxon>
        <taxon>Spirochaetia</taxon>
        <taxon>Leptospirales</taxon>
        <taxon>Leptospiraceae</taxon>
        <taxon>Leptospira</taxon>
    </lineage>
</organism>
<evidence type="ECO:0000313" key="1">
    <source>
        <dbReference type="EMBL" id="EPG74366.1"/>
    </source>
</evidence>